<protein>
    <submittedName>
        <fullName evidence="1">Uncharacterized protein</fullName>
    </submittedName>
</protein>
<keyword evidence="2" id="KW-1185">Reference proteome</keyword>
<dbReference type="KEGG" id="sbro:GQF42_00510"/>
<name>A0A6I6MUR7_9ACTN</name>
<accession>A0A6I6MUR7</accession>
<dbReference type="RefSeq" id="WP_158916700.1">
    <property type="nucleotide sequence ID" value="NZ_CP047020.1"/>
</dbReference>
<sequence>MTVVTMPIEALIIPSAMTFRSGGIPTRISPAECDVHGHSRIPFYRIVITKAQLVLRHALLVGGGGRFLHVAKPTDARSIA</sequence>
<evidence type="ECO:0000313" key="1">
    <source>
        <dbReference type="EMBL" id="QHA02049.1"/>
    </source>
</evidence>
<reference evidence="1 2" key="1">
    <citation type="submission" date="2019-12" db="EMBL/GenBank/DDBJ databases">
        <title>Streptomyces sp. strain T44 isolated from rhizosphere soil of Broussonetia papyrifera.</title>
        <authorList>
            <person name="Mo P."/>
        </authorList>
    </citation>
    <scope>NUCLEOTIDE SEQUENCE [LARGE SCALE GENOMIC DNA]</scope>
    <source>
        <strain evidence="1 2">T44</strain>
    </source>
</reference>
<proteinExistence type="predicted"/>
<gene>
    <name evidence="1" type="ORF">GQF42_00510</name>
</gene>
<dbReference type="Proteomes" id="UP000436138">
    <property type="component" value="Chromosome"/>
</dbReference>
<evidence type="ECO:0000313" key="2">
    <source>
        <dbReference type="Proteomes" id="UP000436138"/>
    </source>
</evidence>
<dbReference type="AlphaFoldDB" id="A0A6I6MUR7"/>
<dbReference type="EMBL" id="CP047020">
    <property type="protein sequence ID" value="QHA02049.1"/>
    <property type="molecule type" value="Genomic_DNA"/>
</dbReference>
<organism evidence="1 2">
    <name type="scientific">Streptomyces broussonetiae</name>
    <dbReference type="NCBI Taxonomy" id="2686304"/>
    <lineage>
        <taxon>Bacteria</taxon>
        <taxon>Bacillati</taxon>
        <taxon>Actinomycetota</taxon>
        <taxon>Actinomycetes</taxon>
        <taxon>Kitasatosporales</taxon>
        <taxon>Streptomycetaceae</taxon>
        <taxon>Streptomyces</taxon>
    </lineage>
</organism>